<evidence type="ECO:0000259" key="14">
    <source>
        <dbReference type="Pfam" id="PF01930"/>
    </source>
</evidence>
<dbReference type="AlphaFoldDB" id="A0A1H9EWN2"/>
<name>A0A1H9EWN2_9EURY</name>
<feature type="domain" description="DUF83" evidence="14">
    <location>
        <begin position="8"/>
        <end position="175"/>
    </location>
</feature>
<evidence type="ECO:0000313" key="15">
    <source>
        <dbReference type="EMBL" id="SEQ30061.1"/>
    </source>
</evidence>
<evidence type="ECO:0000256" key="10">
    <source>
        <dbReference type="ARBA" id="ARBA00023014"/>
    </source>
</evidence>
<evidence type="ECO:0000256" key="8">
    <source>
        <dbReference type="ARBA" id="ARBA00022839"/>
    </source>
</evidence>
<evidence type="ECO:0000256" key="2">
    <source>
        <dbReference type="ARBA" id="ARBA00009189"/>
    </source>
</evidence>
<evidence type="ECO:0000256" key="1">
    <source>
        <dbReference type="ARBA" id="ARBA00001966"/>
    </source>
</evidence>
<keyword evidence="7 13" id="KW-0378">Hydrolase</keyword>
<evidence type="ECO:0000256" key="9">
    <source>
        <dbReference type="ARBA" id="ARBA00023004"/>
    </source>
</evidence>
<comment type="cofactor">
    <cofactor evidence="13">
        <name>iron-sulfur cluster</name>
        <dbReference type="ChEBI" id="CHEBI:30408"/>
    </cofactor>
</comment>
<dbReference type="GO" id="GO:0051607">
    <property type="term" value="P:defense response to virus"/>
    <property type="evidence" value="ECO:0007669"/>
    <property type="project" value="UniProtKB-KW"/>
</dbReference>
<evidence type="ECO:0000256" key="12">
    <source>
        <dbReference type="ARBA" id="ARBA00023211"/>
    </source>
</evidence>
<comment type="cofactor">
    <cofactor evidence="1">
        <name>[4Fe-4S] cluster</name>
        <dbReference type="ChEBI" id="CHEBI:49883"/>
    </cofactor>
</comment>
<evidence type="ECO:0000256" key="7">
    <source>
        <dbReference type="ARBA" id="ARBA00022801"/>
    </source>
</evidence>
<dbReference type="EMBL" id="FOFD01000002">
    <property type="protein sequence ID" value="SEQ30061.1"/>
    <property type="molecule type" value="Genomic_DNA"/>
</dbReference>
<dbReference type="GO" id="GO:0046872">
    <property type="term" value="F:metal ion binding"/>
    <property type="evidence" value="ECO:0007669"/>
    <property type="project" value="UniProtKB-KW"/>
</dbReference>
<dbReference type="Gene3D" id="3.90.320.10">
    <property type="match status" value="1"/>
</dbReference>
<dbReference type="InterPro" id="IPR051827">
    <property type="entry name" value="Cas4_exonuclease"/>
</dbReference>
<dbReference type="OrthoDB" id="26676at2157"/>
<evidence type="ECO:0000256" key="6">
    <source>
        <dbReference type="ARBA" id="ARBA00022723"/>
    </source>
</evidence>
<keyword evidence="11 13" id="KW-0051">Antiviral defense</keyword>
<dbReference type="NCBIfam" id="TIGR00372">
    <property type="entry name" value="cas4"/>
    <property type="match status" value="1"/>
</dbReference>
<evidence type="ECO:0000313" key="16">
    <source>
        <dbReference type="Proteomes" id="UP000199114"/>
    </source>
</evidence>
<keyword evidence="12 13" id="KW-0464">Manganese</keyword>
<dbReference type="PANTHER" id="PTHR36531:SF6">
    <property type="entry name" value="DNA REPLICATION ATP-DEPENDENT HELICASE_NUCLEASE DNA2"/>
    <property type="match status" value="1"/>
</dbReference>
<proteinExistence type="inferred from homology"/>
<evidence type="ECO:0000256" key="13">
    <source>
        <dbReference type="RuleBase" id="RU365022"/>
    </source>
</evidence>
<evidence type="ECO:0000256" key="4">
    <source>
        <dbReference type="ARBA" id="ARBA00020049"/>
    </source>
</evidence>
<keyword evidence="16" id="KW-1185">Reference proteome</keyword>
<keyword evidence="8 13" id="KW-0269">Exonuclease</keyword>
<accession>A0A1H9EWN2</accession>
<comment type="similarity">
    <text evidence="2 13">Belongs to the CRISPR-associated exonuclease Cas4 family.</text>
</comment>
<protein>
    <recommendedName>
        <fullName evidence="4 13">CRISPR-associated exonuclease Cas4</fullName>
        <ecNumber evidence="3 13">3.1.12.1</ecNumber>
    </recommendedName>
</protein>
<dbReference type="InterPro" id="IPR013343">
    <property type="entry name" value="CRISPR-assoc_prot_Cas4"/>
</dbReference>
<keyword evidence="9 13" id="KW-0408">Iron</keyword>
<dbReference type="GO" id="GO:0051536">
    <property type="term" value="F:iron-sulfur cluster binding"/>
    <property type="evidence" value="ECO:0007669"/>
    <property type="project" value="UniProtKB-KW"/>
</dbReference>
<sequence length="196" mass="22929">MNEELINVSDLNQYGYCPRRYWYLHFFDTQGTNYERVEGTSLHDSKADRGGWVDELYLEDKDLGLKGKIDVLELHNDLIPIERKRAEGGDYYWSDELQLAGYCLLLESYLDEPVREGAVYLYETDQRMHVRITDDHRDAIREQVEKMRSMSAGDVPPITDNPKKCAACSVQSYCLPEETLELEPSRMPSQEWEEYV</sequence>
<dbReference type="STRING" id="1186196.SAMN04489841_1403"/>
<dbReference type="GO" id="GO:0004527">
    <property type="term" value="F:exonuclease activity"/>
    <property type="evidence" value="ECO:0007669"/>
    <property type="project" value="UniProtKB-KW"/>
</dbReference>
<dbReference type="PANTHER" id="PTHR36531">
    <property type="entry name" value="CRISPR-ASSOCIATED EXONUCLEASE CAS4"/>
    <property type="match status" value="1"/>
</dbReference>
<organism evidence="15 16">
    <name type="scientific">Natrinema salaciae</name>
    <dbReference type="NCBI Taxonomy" id="1186196"/>
    <lineage>
        <taxon>Archaea</taxon>
        <taxon>Methanobacteriati</taxon>
        <taxon>Methanobacteriota</taxon>
        <taxon>Stenosarchaea group</taxon>
        <taxon>Halobacteria</taxon>
        <taxon>Halobacteriales</taxon>
        <taxon>Natrialbaceae</taxon>
        <taxon>Natrinema</taxon>
    </lineage>
</organism>
<evidence type="ECO:0000256" key="5">
    <source>
        <dbReference type="ARBA" id="ARBA00022722"/>
    </source>
</evidence>
<dbReference type="EC" id="3.1.12.1" evidence="3 13"/>
<keyword evidence="6 13" id="KW-0479">Metal-binding</keyword>
<dbReference type="InterPro" id="IPR022765">
    <property type="entry name" value="Dna2/Cas4_DUF83"/>
</dbReference>
<dbReference type="Proteomes" id="UP000199114">
    <property type="component" value="Unassembled WGS sequence"/>
</dbReference>
<comment type="cofactor">
    <cofactor evidence="13">
        <name>Mg(2+)</name>
        <dbReference type="ChEBI" id="CHEBI:18420"/>
    </cofactor>
    <cofactor evidence="13">
        <name>Mn(2+)</name>
        <dbReference type="ChEBI" id="CHEBI:29035"/>
    </cofactor>
    <text evidence="13">Mg(2+) or Mn(2+) required for ssDNA cleavage activity.</text>
</comment>
<dbReference type="InterPro" id="IPR011604">
    <property type="entry name" value="PDDEXK-like_dom_sf"/>
</dbReference>
<evidence type="ECO:0000256" key="3">
    <source>
        <dbReference type="ARBA" id="ARBA00012768"/>
    </source>
</evidence>
<dbReference type="Pfam" id="PF01930">
    <property type="entry name" value="Cas_Cas4"/>
    <property type="match status" value="1"/>
</dbReference>
<keyword evidence="10 13" id="KW-0411">Iron-sulfur</keyword>
<reference evidence="16" key="1">
    <citation type="submission" date="2016-10" db="EMBL/GenBank/DDBJ databases">
        <authorList>
            <person name="Varghese N."/>
            <person name="Submissions S."/>
        </authorList>
    </citation>
    <scope>NUCLEOTIDE SEQUENCE [LARGE SCALE GENOMIC DNA]</scope>
    <source>
        <strain evidence="16">DSM 25055</strain>
    </source>
</reference>
<dbReference type="RefSeq" id="WP_090615436.1">
    <property type="nucleotide sequence ID" value="NZ_FOFD01000002.1"/>
</dbReference>
<comment type="function">
    <text evidence="13">CRISPR (clustered regularly interspaced short palindromic repeat) is an adaptive immune system that provides protection against mobile genetic elements (viruses, transposable elements and conjugative plasmids). CRISPR clusters contain sequences complementary to antecedent mobile elements and target invading nucleic acids. CRISPR clusters are transcribed and processed into CRISPR RNA (crRNA).</text>
</comment>
<evidence type="ECO:0000256" key="11">
    <source>
        <dbReference type="ARBA" id="ARBA00023118"/>
    </source>
</evidence>
<keyword evidence="5 13" id="KW-0540">Nuclease</keyword>
<gene>
    <name evidence="15" type="ORF">SAMN04489841_1403</name>
</gene>